<feature type="compositionally biased region" description="Gly residues" evidence="1">
    <location>
        <begin position="426"/>
        <end position="436"/>
    </location>
</feature>
<sequence length="464" mass="47163">MTLVVLAGDLPSTGILGSDVAHRFDPNGGGDAPAAFVDLMAQALGWRGSVLVLHPAWREDGVPRLVRLARAALLSDRIARIPLDLPPLALSLIADQLAFTASHSDAAPGALAVLALRLCKDVYAGAWVNSVARLERVKTGLGAHVSSYLPGSGFAVTTGQDGDVHRITAARRVPAIGVRPVDPVLMLCTGENGDADWLRTALVPALAAVKLMAVGAQPLSTEYWGTKRYAEFVAFSGHPRALESSLAASACRLCAWCGEPTALPECPFCMMVQPEAASGPVANGPVRPRGGPASNGASARPAAPPAPGPAPGEVRARDARSGDAGFAEELGRERTRPDGRPAARTPPGSWGNAVQDPPAAPSSPVEPDPAAEPEAVEDPSEAPDSSAAPGPPAVEDPPAVQEPPAVGDGPGRGAVVPAAPSESAGTGAGAPSGGGLPHRTGTIVFRPPPPPPPPRESLNENGVP</sequence>
<proteinExistence type="predicted"/>
<comment type="caution">
    <text evidence="2">The sequence shown here is derived from an EMBL/GenBank/DDBJ whole genome shotgun (WGS) entry which is preliminary data.</text>
</comment>
<evidence type="ECO:0000313" key="3">
    <source>
        <dbReference type="Proteomes" id="UP000680206"/>
    </source>
</evidence>
<accession>A0ABS3S439</accession>
<evidence type="ECO:0000256" key="1">
    <source>
        <dbReference type="SAM" id="MobiDB-lite"/>
    </source>
</evidence>
<dbReference type="RefSeq" id="WP_208249607.1">
    <property type="nucleotide sequence ID" value="NZ_JAGEPF010000030.1"/>
</dbReference>
<name>A0ABS3S439_9ACTN</name>
<feature type="compositionally biased region" description="Low complexity" evidence="1">
    <location>
        <begin position="288"/>
        <end position="301"/>
    </location>
</feature>
<feature type="compositionally biased region" description="Acidic residues" evidence="1">
    <location>
        <begin position="369"/>
        <end position="381"/>
    </location>
</feature>
<feature type="compositionally biased region" description="Basic and acidic residues" evidence="1">
    <location>
        <begin position="329"/>
        <end position="341"/>
    </location>
</feature>
<feature type="compositionally biased region" description="Pro residues" evidence="1">
    <location>
        <begin position="358"/>
        <end position="367"/>
    </location>
</feature>
<gene>
    <name evidence="2" type="ORF">J4709_39990</name>
</gene>
<reference evidence="2 3" key="1">
    <citation type="submission" date="2021-03" db="EMBL/GenBank/DDBJ databases">
        <title>Actinomadura violae sp. nov., isolated from lichen in Thailand.</title>
        <authorList>
            <person name="Kanchanasin P."/>
            <person name="Saeng-In P."/>
            <person name="Phongsopitanun W."/>
            <person name="Yuki M."/>
            <person name="Kudo T."/>
            <person name="Ohkuma M."/>
            <person name="Tanasupawat S."/>
        </authorList>
    </citation>
    <scope>NUCLEOTIDE SEQUENCE [LARGE SCALE GENOMIC DNA]</scope>
    <source>
        <strain evidence="2 3">LCR2-06</strain>
    </source>
</reference>
<organism evidence="2 3">
    <name type="scientific">Actinomadura violacea</name>
    <dbReference type="NCBI Taxonomy" id="2819934"/>
    <lineage>
        <taxon>Bacteria</taxon>
        <taxon>Bacillati</taxon>
        <taxon>Actinomycetota</taxon>
        <taxon>Actinomycetes</taxon>
        <taxon>Streptosporangiales</taxon>
        <taxon>Thermomonosporaceae</taxon>
        <taxon>Actinomadura</taxon>
    </lineage>
</organism>
<evidence type="ECO:0000313" key="2">
    <source>
        <dbReference type="EMBL" id="MBO2463771.1"/>
    </source>
</evidence>
<protein>
    <submittedName>
        <fullName evidence="2">Uncharacterized protein</fullName>
    </submittedName>
</protein>
<feature type="compositionally biased region" description="Pro residues" evidence="1">
    <location>
        <begin position="446"/>
        <end position="455"/>
    </location>
</feature>
<dbReference type="EMBL" id="JAGEPF010000030">
    <property type="protein sequence ID" value="MBO2463771.1"/>
    <property type="molecule type" value="Genomic_DNA"/>
</dbReference>
<dbReference type="Proteomes" id="UP000680206">
    <property type="component" value="Unassembled WGS sequence"/>
</dbReference>
<feature type="region of interest" description="Disordered" evidence="1">
    <location>
        <begin position="278"/>
        <end position="464"/>
    </location>
</feature>
<keyword evidence="3" id="KW-1185">Reference proteome</keyword>